<feature type="binding site" evidence="6">
    <location>
        <position position="126"/>
    </location>
    <ligand>
        <name>Mg(2+)</name>
        <dbReference type="ChEBI" id="CHEBI:18420"/>
    </ligand>
</feature>
<comment type="caution">
    <text evidence="8">The sequence shown here is derived from an EMBL/GenBank/DDBJ whole genome shotgun (WGS) entry which is preliminary data.</text>
</comment>
<keyword evidence="4 6" id="KW-0460">Magnesium</keyword>
<gene>
    <name evidence="8" type="ORF">DLJ53_28505</name>
</gene>
<dbReference type="PANTHER" id="PTHR32308">
    <property type="entry name" value="LYASE BETA SUBUNIT, PUTATIVE (AFU_ORTHOLOGUE AFUA_4G13030)-RELATED"/>
    <property type="match status" value="1"/>
</dbReference>
<dbReference type="EMBL" id="QHHQ01000008">
    <property type="protein sequence ID" value="RAH97783.1"/>
    <property type="molecule type" value="Genomic_DNA"/>
</dbReference>
<dbReference type="GO" id="GO:0000287">
    <property type="term" value="F:magnesium ion binding"/>
    <property type="evidence" value="ECO:0007669"/>
    <property type="project" value="TreeGrafter"/>
</dbReference>
<dbReference type="Proteomes" id="UP000249590">
    <property type="component" value="Unassembled WGS sequence"/>
</dbReference>
<dbReference type="InterPro" id="IPR040442">
    <property type="entry name" value="Pyrv_kinase-like_dom_sf"/>
</dbReference>
<evidence type="ECO:0000259" key="7">
    <source>
        <dbReference type="Pfam" id="PF03328"/>
    </source>
</evidence>
<dbReference type="AlphaFoldDB" id="A0A8B2NPS5"/>
<evidence type="ECO:0000313" key="9">
    <source>
        <dbReference type="Proteomes" id="UP000249590"/>
    </source>
</evidence>
<protein>
    <submittedName>
        <fullName evidence="8">CoA ester lyase</fullName>
    </submittedName>
</protein>
<sequence length="285" mass="29269">MANPRRSLLFTPATRPDRFAKAAASGADIVCVDLEDAVAPQEKDGARAEAIAWLTGAATGERFERAVRINALTTRAGLLDLAALADARPASGLVFLPKVETPGEVRVADAILSEAGATCTLGALIESGDGLDAVHDIAAASRRLRVLLFGAVDFSADLGLDLSPGPLAYARGRLVHAARRAGCSLLDVPSLDFRDNDAVAAEAEAARAMGFTGKAAIHPANVAAINAVFTPSVAEVAEAARVLAAFDAMGTGVAVLDGKLIEAPVVRTMRARLEAARAAGMEVPA</sequence>
<proteinExistence type="inferred from homology"/>
<keyword evidence="9" id="KW-1185">Reference proteome</keyword>
<dbReference type="Gene3D" id="3.20.20.60">
    <property type="entry name" value="Phosphoenolpyruvate-binding domains"/>
    <property type="match status" value="1"/>
</dbReference>
<dbReference type="GO" id="GO:0006107">
    <property type="term" value="P:oxaloacetate metabolic process"/>
    <property type="evidence" value="ECO:0007669"/>
    <property type="project" value="TreeGrafter"/>
</dbReference>
<name>A0A8B2NPS5_9HYPH</name>
<reference evidence="8 9" key="1">
    <citation type="submission" date="2018-05" db="EMBL/GenBank/DDBJ databases">
        <title>Acuticoccus sediminis sp. nov., isolated from deep-sea sediment of Indian Ocean.</title>
        <authorList>
            <person name="Liu X."/>
            <person name="Lai Q."/>
            <person name="Du Y."/>
            <person name="Sun F."/>
            <person name="Zhang X."/>
            <person name="Wang S."/>
            <person name="Shao Z."/>
        </authorList>
    </citation>
    <scope>NUCLEOTIDE SEQUENCE [LARGE SCALE GENOMIC DNA]</scope>
    <source>
        <strain evidence="8 9">PTG4-2</strain>
    </source>
</reference>
<dbReference type="SUPFAM" id="SSF51621">
    <property type="entry name" value="Phosphoenolpyruvate/pyruvate domain"/>
    <property type="match status" value="1"/>
</dbReference>
<dbReference type="InterPro" id="IPR011206">
    <property type="entry name" value="Citrate_lyase_beta/mcl1/mcl2"/>
</dbReference>
<keyword evidence="8" id="KW-0456">Lyase</keyword>
<keyword evidence="3 6" id="KW-0479">Metal-binding</keyword>
<dbReference type="PIRSF" id="PIRSF015582">
    <property type="entry name" value="Cit_lyase_B"/>
    <property type="match status" value="1"/>
</dbReference>
<evidence type="ECO:0000256" key="1">
    <source>
        <dbReference type="ARBA" id="ARBA00001946"/>
    </source>
</evidence>
<dbReference type="InterPro" id="IPR015813">
    <property type="entry name" value="Pyrv/PenolPyrv_kinase-like_dom"/>
</dbReference>
<evidence type="ECO:0000256" key="5">
    <source>
        <dbReference type="PIRSR" id="PIRSR015582-1"/>
    </source>
</evidence>
<evidence type="ECO:0000256" key="6">
    <source>
        <dbReference type="PIRSR" id="PIRSR015582-2"/>
    </source>
</evidence>
<feature type="domain" description="HpcH/HpaI aldolase/citrate lyase" evidence="7">
    <location>
        <begin position="6"/>
        <end position="219"/>
    </location>
</feature>
<dbReference type="OrthoDB" id="9800547at2"/>
<dbReference type="InterPro" id="IPR005000">
    <property type="entry name" value="Aldolase/citrate-lyase_domain"/>
</dbReference>
<evidence type="ECO:0000256" key="3">
    <source>
        <dbReference type="ARBA" id="ARBA00022723"/>
    </source>
</evidence>
<dbReference type="RefSeq" id="WP_111351629.1">
    <property type="nucleotide sequence ID" value="NZ_QHHQ01000008.1"/>
</dbReference>
<comment type="cofactor">
    <cofactor evidence="1">
        <name>Mg(2+)</name>
        <dbReference type="ChEBI" id="CHEBI:18420"/>
    </cofactor>
</comment>
<dbReference type="Pfam" id="PF03328">
    <property type="entry name" value="HpcH_HpaI"/>
    <property type="match status" value="1"/>
</dbReference>
<dbReference type="PANTHER" id="PTHR32308:SF0">
    <property type="entry name" value="HPCH_HPAI ALDOLASE_CITRATE LYASE DOMAIN-CONTAINING PROTEIN"/>
    <property type="match status" value="1"/>
</dbReference>
<accession>A0A8B2NPS5</accession>
<feature type="binding site" evidence="5">
    <location>
        <position position="126"/>
    </location>
    <ligand>
        <name>substrate</name>
    </ligand>
</feature>
<evidence type="ECO:0000313" key="8">
    <source>
        <dbReference type="EMBL" id="RAH97783.1"/>
    </source>
</evidence>
<dbReference type="GO" id="GO:0016829">
    <property type="term" value="F:lyase activity"/>
    <property type="evidence" value="ECO:0007669"/>
    <property type="project" value="UniProtKB-KW"/>
</dbReference>
<organism evidence="8 9">
    <name type="scientific">Acuticoccus sediminis</name>
    <dbReference type="NCBI Taxonomy" id="2184697"/>
    <lineage>
        <taxon>Bacteria</taxon>
        <taxon>Pseudomonadati</taxon>
        <taxon>Pseudomonadota</taxon>
        <taxon>Alphaproteobacteria</taxon>
        <taxon>Hyphomicrobiales</taxon>
        <taxon>Amorphaceae</taxon>
        <taxon>Acuticoccus</taxon>
    </lineage>
</organism>
<comment type="similarity">
    <text evidence="2">Belongs to the HpcH/HpaI aldolase family.</text>
</comment>
<feature type="binding site" evidence="6">
    <location>
        <position position="153"/>
    </location>
    <ligand>
        <name>Mg(2+)</name>
        <dbReference type="ChEBI" id="CHEBI:18420"/>
    </ligand>
</feature>
<feature type="binding site" evidence="5">
    <location>
        <position position="68"/>
    </location>
    <ligand>
        <name>substrate</name>
    </ligand>
</feature>
<evidence type="ECO:0000256" key="2">
    <source>
        <dbReference type="ARBA" id="ARBA00005568"/>
    </source>
</evidence>
<evidence type="ECO:0000256" key="4">
    <source>
        <dbReference type="ARBA" id="ARBA00022842"/>
    </source>
</evidence>